<protein>
    <recommendedName>
        <fullName evidence="4">Secreted protein</fullName>
    </recommendedName>
</protein>
<evidence type="ECO:0008006" key="4">
    <source>
        <dbReference type="Google" id="ProtNLM"/>
    </source>
</evidence>
<accession>A0A841J301</accession>
<keyword evidence="1" id="KW-0732">Signal</keyword>
<evidence type="ECO:0000256" key="1">
    <source>
        <dbReference type="SAM" id="SignalP"/>
    </source>
</evidence>
<dbReference type="EMBL" id="JACIJP010000009">
    <property type="protein sequence ID" value="MBB6125569.1"/>
    <property type="molecule type" value="Genomic_DNA"/>
</dbReference>
<feature type="signal peptide" evidence="1">
    <location>
        <begin position="1"/>
        <end position="23"/>
    </location>
</feature>
<feature type="chain" id="PRO_5032465177" description="Secreted protein" evidence="1">
    <location>
        <begin position="24"/>
        <end position="120"/>
    </location>
</feature>
<dbReference type="AlphaFoldDB" id="A0A841J301"/>
<sequence length="120" mass="12838">MRRALSLMLVVSFLFGLFGQAVALPPDSVPATAVEHQMAAPTPMDCLGMTNGNDENPLPCDRMTLACMAGMGCQTPYLLETLPVAWKQPVTVSPSPLWPLTSALEGRSLQPEPHPPSPLI</sequence>
<name>A0A841J301_9SPHN</name>
<organism evidence="2 3">
    <name type="scientific">Sphingobium subterraneum</name>
    <dbReference type="NCBI Taxonomy" id="627688"/>
    <lineage>
        <taxon>Bacteria</taxon>
        <taxon>Pseudomonadati</taxon>
        <taxon>Pseudomonadota</taxon>
        <taxon>Alphaproteobacteria</taxon>
        <taxon>Sphingomonadales</taxon>
        <taxon>Sphingomonadaceae</taxon>
        <taxon>Sphingobium</taxon>
    </lineage>
</organism>
<keyword evidence="3" id="KW-1185">Reference proteome</keyword>
<dbReference type="Proteomes" id="UP000552700">
    <property type="component" value="Unassembled WGS sequence"/>
</dbReference>
<gene>
    <name evidence="2" type="ORF">FHS92_003333</name>
</gene>
<evidence type="ECO:0000313" key="3">
    <source>
        <dbReference type="Proteomes" id="UP000552700"/>
    </source>
</evidence>
<proteinExistence type="predicted"/>
<evidence type="ECO:0000313" key="2">
    <source>
        <dbReference type="EMBL" id="MBB6125569.1"/>
    </source>
</evidence>
<reference evidence="2 3" key="1">
    <citation type="submission" date="2020-08" db="EMBL/GenBank/DDBJ databases">
        <title>Genomic Encyclopedia of Type Strains, Phase IV (KMG-IV): sequencing the most valuable type-strain genomes for metagenomic binning, comparative biology and taxonomic classification.</title>
        <authorList>
            <person name="Goeker M."/>
        </authorList>
    </citation>
    <scope>NUCLEOTIDE SEQUENCE [LARGE SCALE GENOMIC DNA]</scope>
    <source>
        <strain evidence="2 3">DSM 102255</strain>
    </source>
</reference>
<comment type="caution">
    <text evidence="2">The sequence shown here is derived from an EMBL/GenBank/DDBJ whole genome shotgun (WGS) entry which is preliminary data.</text>
</comment>